<dbReference type="PANTHER" id="PTHR42885:SF1">
    <property type="entry name" value="THREONINE-PHOSPHATE DECARBOXYLASE"/>
    <property type="match status" value="1"/>
</dbReference>
<dbReference type="Gene3D" id="3.40.640.10">
    <property type="entry name" value="Type I PLP-dependent aspartate aminotransferase-like (Major domain)"/>
    <property type="match status" value="1"/>
</dbReference>
<dbReference type="Gene3D" id="3.90.1150.10">
    <property type="entry name" value="Aspartate Aminotransferase, domain 1"/>
    <property type="match status" value="1"/>
</dbReference>
<evidence type="ECO:0000256" key="1">
    <source>
        <dbReference type="ARBA" id="ARBA00001933"/>
    </source>
</evidence>
<organism evidence="4 5">
    <name type="scientific">Blautia hansenii</name>
    <name type="common">Ruminococcus hansenii</name>
    <dbReference type="NCBI Taxonomy" id="1322"/>
    <lineage>
        <taxon>Bacteria</taxon>
        <taxon>Bacillati</taxon>
        <taxon>Bacillota</taxon>
        <taxon>Clostridia</taxon>
        <taxon>Lachnospirales</taxon>
        <taxon>Lachnospiraceae</taxon>
        <taxon>Blautia</taxon>
    </lineage>
</organism>
<gene>
    <name evidence="4" type="ORF">G5A70_10560</name>
</gene>
<evidence type="ECO:0000313" key="5">
    <source>
        <dbReference type="Proteomes" id="UP000822142"/>
    </source>
</evidence>
<name>A0ABX2ICG3_BLAHA</name>
<dbReference type="InterPro" id="IPR004839">
    <property type="entry name" value="Aminotransferase_I/II_large"/>
</dbReference>
<dbReference type="SUPFAM" id="SSF53383">
    <property type="entry name" value="PLP-dependent transferases"/>
    <property type="match status" value="1"/>
</dbReference>
<dbReference type="EMBL" id="JAAITA010000013">
    <property type="protein sequence ID" value="NSJ86600.1"/>
    <property type="molecule type" value="Genomic_DNA"/>
</dbReference>
<keyword evidence="2" id="KW-0663">Pyridoxal phosphate</keyword>
<keyword evidence="5" id="KW-1185">Reference proteome</keyword>
<comment type="caution">
    <text evidence="4">The sequence shown here is derived from an EMBL/GenBank/DDBJ whole genome shotgun (WGS) entry which is preliminary data.</text>
</comment>
<dbReference type="InterPro" id="IPR015422">
    <property type="entry name" value="PyrdxlP-dep_Trfase_small"/>
</dbReference>
<dbReference type="GO" id="GO:0008483">
    <property type="term" value="F:transaminase activity"/>
    <property type="evidence" value="ECO:0007669"/>
    <property type="project" value="UniProtKB-KW"/>
</dbReference>
<protein>
    <submittedName>
        <fullName evidence="4">Aminotransferase class I/II-fold pyridoxal phosphate-dependent enzyme</fullName>
    </submittedName>
</protein>
<feature type="domain" description="Aminotransferase class I/classII large" evidence="3">
    <location>
        <begin position="16"/>
        <end position="342"/>
    </location>
</feature>
<dbReference type="InterPro" id="IPR015424">
    <property type="entry name" value="PyrdxlP-dep_Trfase"/>
</dbReference>
<evidence type="ECO:0000259" key="3">
    <source>
        <dbReference type="Pfam" id="PF00155"/>
    </source>
</evidence>
<keyword evidence="4" id="KW-0808">Transferase</keyword>
<evidence type="ECO:0000313" key="4">
    <source>
        <dbReference type="EMBL" id="NSJ86600.1"/>
    </source>
</evidence>
<comment type="cofactor">
    <cofactor evidence="1">
        <name>pyridoxal 5'-phosphate</name>
        <dbReference type="ChEBI" id="CHEBI:597326"/>
    </cofactor>
</comment>
<dbReference type="Pfam" id="PF00155">
    <property type="entry name" value="Aminotran_1_2"/>
    <property type="match status" value="1"/>
</dbReference>
<dbReference type="Proteomes" id="UP000822142">
    <property type="component" value="Unassembled WGS sequence"/>
</dbReference>
<dbReference type="RefSeq" id="WP_173749611.1">
    <property type="nucleotide sequence ID" value="NZ_JAAITA010000013.1"/>
</dbReference>
<dbReference type="CDD" id="cd00609">
    <property type="entry name" value="AAT_like"/>
    <property type="match status" value="1"/>
</dbReference>
<keyword evidence="4" id="KW-0032">Aminotransferase</keyword>
<evidence type="ECO:0000256" key="2">
    <source>
        <dbReference type="ARBA" id="ARBA00022898"/>
    </source>
</evidence>
<dbReference type="PANTHER" id="PTHR42885">
    <property type="entry name" value="HISTIDINOL-PHOSPHATE AMINOTRANSFERASE-RELATED"/>
    <property type="match status" value="1"/>
</dbReference>
<proteinExistence type="predicted"/>
<accession>A0ABX2ICG3</accession>
<reference evidence="4 5" key="1">
    <citation type="journal article" date="2020" name="Cell Host Microbe">
        <title>Functional and Genomic Variation between Human-Derived Isolates of Lachnospiraceae Reveals Inter- and Intra-Species Diversity.</title>
        <authorList>
            <person name="Sorbara M.T."/>
            <person name="Littmann E.R."/>
            <person name="Fontana E."/>
            <person name="Moody T.U."/>
            <person name="Kohout C.E."/>
            <person name="Gjonbalaj M."/>
            <person name="Eaton V."/>
            <person name="Seok R."/>
            <person name="Leiner I.M."/>
            <person name="Pamer E.G."/>
        </authorList>
    </citation>
    <scope>NUCLEOTIDE SEQUENCE [LARGE SCALE GENOMIC DNA]</scope>
    <source>
        <strain evidence="4 5">MSK.15.26</strain>
    </source>
</reference>
<dbReference type="InterPro" id="IPR015421">
    <property type="entry name" value="PyrdxlP-dep_Trfase_major"/>
</dbReference>
<sequence>MANLHIHGGDVYRYPHMLDFSANCNPYGMPEGVKKAAKEAVEKADCYPDVECTALRKALSLKEQVPMEQIICGNGAADLIFGLVLALKPKKALLPAPSFAEYEQALQASGCEIRHFFLREEEEFVPGQDFIEEITEDTDMVFFCNPNNPTGVLKDLDYIKKIAEKCRQCGTFLVLDECFVDFTEQPENYTMKPFLDEYSNLFLVKAFTKKYAMAGLRLGYGFCSNTEVLEHMHRVMQPWNVSVVAQAAGEAALKEKDYAEETLKKIQIEKEILLKGLKARGLRIYGSKANYIFFQGPENLREDGLKQGISIRDCSNYVGLGEGYYRVAVRTKEENKKLLDALDAIQRQSGKEEGLWQKQL</sequence>